<evidence type="ECO:0000313" key="11">
    <source>
        <dbReference type="Proteomes" id="UP000799118"/>
    </source>
</evidence>
<evidence type="ECO:0000256" key="7">
    <source>
        <dbReference type="ARBA" id="ARBA00047899"/>
    </source>
</evidence>
<comment type="catalytic activity">
    <reaction evidence="7">
        <text>L-threonyl-[protein] + ATP = O-phospho-L-threonyl-[protein] + ADP + H(+)</text>
        <dbReference type="Rhea" id="RHEA:46608"/>
        <dbReference type="Rhea" id="RHEA-COMP:11060"/>
        <dbReference type="Rhea" id="RHEA-COMP:11605"/>
        <dbReference type="ChEBI" id="CHEBI:15378"/>
        <dbReference type="ChEBI" id="CHEBI:30013"/>
        <dbReference type="ChEBI" id="CHEBI:30616"/>
        <dbReference type="ChEBI" id="CHEBI:61977"/>
        <dbReference type="ChEBI" id="CHEBI:456216"/>
        <dbReference type="EC" id="2.7.11.1"/>
    </reaction>
</comment>
<organism evidence="10 11">
    <name type="scientific">Gymnopus androsaceus JB14</name>
    <dbReference type="NCBI Taxonomy" id="1447944"/>
    <lineage>
        <taxon>Eukaryota</taxon>
        <taxon>Fungi</taxon>
        <taxon>Dikarya</taxon>
        <taxon>Basidiomycota</taxon>
        <taxon>Agaricomycotina</taxon>
        <taxon>Agaricomycetes</taxon>
        <taxon>Agaricomycetidae</taxon>
        <taxon>Agaricales</taxon>
        <taxon>Marasmiineae</taxon>
        <taxon>Omphalotaceae</taxon>
        <taxon>Gymnopus</taxon>
    </lineage>
</organism>
<evidence type="ECO:0000256" key="2">
    <source>
        <dbReference type="ARBA" id="ARBA00022527"/>
    </source>
</evidence>
<keyword evidence="4 9" id="KW-0547">Nucleotide-binding</keyword>
<sequence length="170" mass="19094">MSELSSLSESDLHWPGIPDATEELERYTLVGFHPVHLGDVFSSESAVYRVLQKLGWGSFATVWLAMTLQGEAENPQHPSRYVALKICVANADSDHELNGSHTVLVYTVLARVMSLKLWTNVVGYAIDWYKALHSCIGMVSFTEIYMLEYRSFSTDAGRALRTRPPRRLSA</sequence>
<keyword evidence="6 9" id="KW-0067">ATP-binding</keyword>
<evidence type="ECO:0000256" key="3">
    <source>
        <dbReference type="ARBA" id="ARBA00022679"/>
    </source>
</evidence>
<dbReference type="InterPro" id="IPR011009">
    <property type="entry name" value="Kinase-like_dom_sf"/>
</dbReference>
<dbReference type="InterPro" id="IPR017441">
    <property type="entry name" value="Protein_kinase_ATP_BS"/>
</dbReference>
<proteinExistence type="predicted"/>
<evidence type="ECO:0000256" key="4">
    <source>
        <dbReference type="ARBA" id="ARBA00022741"/>
    </source>
</evidence>
<comment type="catalytic activity">
    <reaction evidence="8">
        <text>L-seryl-[protein] + ATP = O-phospho-L-seryl-[protein] + ADP + H(+)</text>
        <dbReference type="Rhea" id="RHEA:17989"/>
        <dbReference type="Rhea" id="RHEA-COMP:9863"/>
        <dbReference type="Rhea" id="RHEA-COMP:11604"/>
        <dbReference type="ChEBI" id="CHEBI:15378"/>
        <dbReference type="ChEBI" id="CHEBI:29999"/>
        <dbReference type="ChEBI" id="CHEBI:30616"/>
        <dbReference type="ChEBI" id="CHEBI:83421"/>
        <dbReference type="ChEBI" id="CHEBI:456216"/>
        <dbReference type="EC" id="2.7.11.1"/>
    </reaction>
</comment>
<dbReference type="GO" id="GO:0005634">
    <property type="term" value="C:nucleus"/>
    <property type="evidence" value="ECO:0007669"/>
    <property type="project" value="TreeGrafter"/>
</dbReference>
<dbReference type="GO" id="GO:0004674">
    <property type="term" value="F:protein serine/threonine kinase activity"/>
    <property type="evidence" value="ECO:0007669"/>
    <property type="project" value="UniProtKB-KW"/>
</dbReference>
<evidence type="ECO:0000256" key="5">
    <source>
        <dbReference type="ARBA" id="ARBA00022777"/>
    </source>
</evidence>
<keyword evidence="3" id="KW-0808">Transferase</keyword>
<keyword evidence="2" id="KW-0723">Serine/threonine-protein kinase</keyword>
<dbReference type="GO" id="GO:0005737">
    <property type="term" value="C:cytoplasm"/>
    <property type="evidence" value="ECO:0007669"/>
    <property type="project" value="TreeGrafter"/>
</dbReference>
<keyword evidence="5" id="KW-0418">Kinase</keyword>
<dbReference type="AlphaFoldDB" id="A0A6A4I608"/>
<dbReference type="PANTHER" id="PTHR47634:SF9">
    <property type="entry name" value="PROTEIN KINASE DOMAIN-CONTAINING PROTEIN-RELATED"/>
    <property type="match status" value="1"/>
</dbReference>
<reference evidence="10" key="1">
    <citation type="journal article" date="2019" name="Environ. Microbiol.">
        <title>Fungal ecological strategies reflected in gene transcription - a case study of two litter decomposers.</title>
        <authorList>
            <person name="Barbi F."/>
            <person name="Kohler A."/>
            <person name="Barry K."/>
            <person name="Baskaran P."/>
            <person name="Daum C."/>
            <person name="Fauchery L."/>
            <person name="Ihrmark K."/>
            <person name="Kuo A."/>
            <person name="LaButti K."/>
            <person name="Lipzen A."/>
            <person name="Morin E."/>
            <person name="Grigoriev I.V."/>
            <person name="Henrissat B."/>
            <person name="Lindahl B."/>
            <person name="Martin F."/>
        </authorList>
    </citation>
    <scope>NUCLEOTIDE SEQUENCE</scope>
    <source>
        <strain evidence="10">JB14</strain>
    </source>
</reference>
<dbReference type="GO" id="GO:0005524">
    <property type="term" value="F:ATP binding"/>
    <property type="evidence" value="ECO:0007669"/>
    <property type="project" value="UniProtKB-UniRule"/>
</dbReference>
<dbReference type="Gene3D" id="3.30.200.20">
    <property type="entry name" value="Phosphorylase Kinase, domain 1"/>
    <property type="match status" value="1"/>
</dbReference>
<dbReference type="OrthoDB" id="5979581at2759"/>
<evidence type="ECO:0000256" key="8">
    <source>
        <dbReference type="ARBA" id="ARBA00048679"/>
    </source>
</evidence>
<dbReference type="PANTHER" id="PTHR47634">
    <property type="entry name" value="PROTEIN KINASE DOMAIN-CONTAINING PROTEIN-RELATED"/>
    <property type="match status" value="1"/>
</dbReference>
<name>A0A6A4I608_9AGAR</name>
<dbReference type="SUPFAM" id="SSF56112">
    <property type="entry name" value="Protein kinase-like (PK-like)"/>
    <property type="match status" value="1"/>
</dbReference>
<feature type="binding site" evidence="9">
    <location>
        <position position="85"/>
    </location>
    <ligand>
        <name>ATP</name>
        <dbReference type="ChEBI" id="CHEBI:30616"/>
    </ligand>
</feature>
<protein>
    <recommendedName>
        <fullName evidence="1">non-specific serine/threonine protein kinase</fullName>
        <ecNumber evidence="1">2.7.11.1</ecNumber>
    </recommendedName>
</protein>
<evidence type="ECO:0000313" key="10">
    <source>
        <dbReference type="EMBL" id="KAE9405996.1"/>
    </source>
</evidence>
<keyword evidence="11" id="KW-1185">Reference proteome</keyword>
<accession>A0A6A4I608</accession>
<dbReference type="GO" id="GO:0000245">
    <property type="term" value="P:spliceosomal complex assembly"/>
    <property type="evidence" value="ECO:0007669"/>
    <property type="project" value="TreeGrafter"/>
</dbReference>
<dbReference type="EC" id="2.7.11.1" evidence="1"/>
<evidence type="ECO:0000256" key="9">
    <source>
        <dbReference type="PROSITE-ProRule" id="PRU10141"/>
    </source>
</evidence>
<dbReference type="PROSITE" id="PS00107">
    <property type="entry name" value="PROTEIN_KINASE_ATP"/>
    <property type="match status" value="1"/>
</dbReference>
<evidence type="ECO:0000256" key="1">
    <source>
        <dbReference type="ARBA" id="ARBA00012513"/>
    </source>
</evidence>
<dbReference type="GO" id="GO:0050684">
    <property type="term" value="P:regulation of mRNA processing"/>
    <property type="evidence" value="ECO:0007669"/>
    <property type="project" value="TreeGrafter"/>
</dbReference>
<evidence type="ECO:0000256" key="6">
    <source>
        <dbReference type="ARBA" id="ARBA00022840"/>
    </source>
</evidence>
<dbReference type="InterPro" id="IPR051334">
    <property type="entry name" value="SRPK"/>
</dbReference>
<dbReference type="Proteomes" id="UP000799118">
    <property type="component" value="Unassembled WGS sequence"/>
</dbReference>
<dbReference type="EMBL" id="ML769405">
    <property type="protein sequence ID" value="KAE9405996.1"/>
    <property type="molecule type" value="Genomic_DNA"/>
</dbReference>
<gene>
    <name evidence="10" type="ORF">BT96DRAFT_987968</name>
</gene>